<keyword evidence="2" id="KW-0614">Plasmid</keyword>
<evidence type="ECO:0000313" key="2">
    <source>
        <dbReference type="EMBL" id="CED57938.1"/>
    </source>
</evidence>
<gene>
    <name evidence="2" type="ORF">AWOD_p920_12</name>
</gene>
<evidence type="ECO:0000256" key="1">
    <source>
        <dbReference type="SAM" id="Phobius"/>
    </source>
</evidence>
<dbReference type="Proteomes" id="UP000032427">
    <property type="component" value="Plasmid pAWOD920"/>
</dbReference>
<proteinExistence type="predicted"/>
<evidence type="ECO:0000313" key="3">
    <source>
        <dbReference type="Proteomes" id="UP000032427"/>
    </source>
</evidence>
<dbReference type="PATRIC" id="fig|80852.17.peg.4170"/>
<dbReference type="KEGG" id="awd:AWOD_p920_12"/>
<feature type="transmembrane region" description="Helical" evidence="1">
    <location>
        <begin position="104"/>
        <end position="124"/>
    </location>
</feature>
<protein>
    <submittedName>
        <fullName evidence="2">Membrane protein</fullName>
    </submittedName>
</protein>
<keyword evidence="1" id="KW-0812">Transmembrane</keyword>
<keyword evidence="1" id="KW-0472">Membrane</keyword>
<dbReference type="HOGENOM" id="CLU_1745822_0_0_6"/>
<reference evidence="3" key="1">
    <citation type="submission" date="2014-09" db="EMBL/GenBank/DDBJ databases">
        <authorList>
            <person name="Hjerde E."/>
        </authorList>
    </citation>
    <scope>NUCLEOTIDE SEQUENCE [LARGE SCALE GENOMIC DNA]</scope>
    <source>
        <strain evidence="3">06/09/139</strain>
        <plasmid evidence="3">pAWOD920</plasmid>
    </source>
</reference>
<dbReference type="AlphaFoldDB" id="A0A090K2J5"/>
<keyword evidence="3" id="KW-1185">Reference proteome</keyword>
<feature type="transmembrane region" description="Helical" evidence="1">
    <location>
        <begin position="64"/>
        <end position="92"/>
    </location>
</feature>
<name>A0A090K2J5_9GAMM</name>
<keyword evidence="1" id="KW-1133">Transmembrane helix</keyword>
<dbReference type="GeneID" id="28543583"/>
<dbReference type="EMBL" id="LN554848">
    <property type="protein sequence ID" value="CED57938.1"/>
    <property type="molecule type" value="Genomic_DNA"/>
</dbReference>
<accession>A0A090K2J5</accession>
<feature type="transmembrane region" description="Helical" evidence="1">
    <location>
        <begin position="7"/>
        <end position="27"/>
    </location>
</feature>
<geneLocation type="plasmid" evidence="2 3">
    <name>pAWOD920</name>
</geneLocation>
<sequence>MKYILPTVGVALHLFIVGFLIGFNGLFIIKMEALTTLLFYIPLGFLPLWPLIRWYQQRPSPITFMCVFLLKITIISIMALTLFLAIFINAISINHSATDGGLDILLLCIVSVSLFYGYLQTLYFEYINAKYMNGLLWLKLREKFLGDTQ</sequence>
<organism evidence="2 3">
    <name type="scientific">Aliivibrio wodanis</name>
    <dbReference type="NCBI Taxonomy" id="80852"/>
    <lineage>
        <taxon>Bacteria</taxon>
        <taxon>Pseudomonadati</taxon>
        <taxon>Pseudomonadota</taxon>
        <taxon>Gammaproteobacteria</taxon>
        <taxon>Vibrionales</taxon>
        <taxon>Vibrionaceae</taxon>
        <taxon>Aliivibrio</taxon>
    </lineage>
</organism>
<feature type="transmembrane region" description="Helical" evidence="1">
    <location>
        <begin position="33"/>
        <end position="52"/>
    </location>
</feature>